<dbReference type="EMBL" id="JEMT01022414">
    <property type="protein sequence ID" value="EXX65273.1"/>
    <property type="molecule type" value="Genomic_DNA"/>
</dbReference>
<keyword evidence="1" id="KW-1133">Transmembrane helix</keyword>
<keyword evidence="1" id="KW-0472">Membrane</keyword>
<dbReference type="AlphaFoldDB" id="A0A015MEP8"/>
<dbReference type="Proteomes" id="UP000022910">
    <property type="component" value="Unassembled WGS sequence"/>
</dbReference>
<reference evidence="2 3" key="1">
    <citation type="submission" date="2014-02" db="EMBL/GenBank/DDBJ databases">
        <title>Single nucleus genome sequencing reveals high similarity among nuclei of an endomycorrhizal fungus.</title>
        <authorList>
            <person name="Lin K."/>
            <person name="Geurts R."/>
            <person name="Zhang Z."/>
            <person name="Limpens E."/>
            <person name="Saunders D.G."/>
            <person name="Mu D."/>
            <person name="Pang E."/>
            <person name="Cao H."/>
            <person name="Cha H."/>
            <person name="Lin T."/>
            <person name="Zhou Q."/>
            <person name="Shang Y."/>
            <person name="Li Y."/>
            <person name="Ivanov S."/>
            <person name="Sharma T."/>
            <person name="Velzen R.V."/>
            <person name="Ruijter N.D."/>
            <person name="Aanen D.K."/>
            <person name="Win J."/>
            <person name="Kamoun S."/>
            <person name="Bisseling T."/>
            <person name="Huang S."/>
        </authorList>
    </citation>
    <scope>NUCLEOTIDE SEQUENCE [LARGE SCALE GENOMIC DNA]</scope>
    <source>
        <strain evidence="3">DAOM197198w</strain>
    </source>
</reference>
<feature type="transmembrane region" description="Helical" evidence="1">
    <location>
        <begin position="12"/>
        <end position="33"/>
    </location>
</feature>
<evidence type="ECO:0000313" key="2">
    <source>
        <dbReference type="EMBL" id="EXX65273.1"/>
    </source>
</evidence>
<name>A0A015MEP8_RHIIW</name>
<protein>
    <submittedName>
        <fullName evidence="2">Uncharacterized protein</fullName>
    </submittedName>
</protein>
<organism evidence="2 3">
    <name type="scientific">Rhizophagus irregularis (strain DAOM 197198w)</name>
    <name type="common">Glomus intraradices</name>
    <dbReference type="NCBI Taxonomy" id="1432141"/>
    <lineage>
        <taxon>Eukaryota</taxon>
        <taxon>Fungi</taxon>
        <taxon>Fungi incertae sedis</taxon>
        <taxon>Mucoromycota</taxon>
        <taxon>Glomeromycotina</taxon>
        <taxon>Glomeromycetes</taxon>
        <taxon>Glomerales</taxon>
        <taxon>Glomeraceae</taxon>
        <taxon>Rhizophagus</taxon>
    </lineage>
</organism>
<dbReference type="OrthoDB" id="2403806at2759"/>
<evidence type="ECO:0000256" key="1">
    <source>
        <dbReference type="SAM" id="Phobius"/>
    </source>
</evidence>
<sequence>MVFAENKRSTEPYSFILLKKLCSLTIIILLLYYSYDQLSQYYKSISKPKITFHNLDIFDNINITIGICGQIENCTYNDKNKCRTANDIPIEYARFNSPGCSRYSRYTFDYESEIIIEIIPNITYVYLDGLEIDKYYISDDELNLIYNPDEQITVVYYSPIIIKRISRKYAYGLAGGEGDEYVRFNAHTDITTLTTPNITTLVLRPLSMNIYYQEETYYDLGSITSSIGGFYTSLSGIFVFLFGASKLAPWGFMQTRMFNFLCIRYQRKLVRKLKSKYETIPFVSGRIKNVTLEERVQSIENLLEEYYLNTDFLKLLLEENKDNSFDDKV</sequence>
<evidence type="ECO:0000313" key="3">
    <source>
        <dbReference type="Proteomes" id="UP000022910"/>
    </source>
</evidence>
<keyword evidence="3" id="KW-1185">Reference proteome</keyword>
<gene>
    <name evidence="2" type="ORF">RirG_134840</name>
</gene>
<comment type="caution">
    <text evidence="2">The sequence shown here is derived from an EMBL/GenBank/DDBJ whole genome shotgun (WGS) entry which is preliminary data.</text>
</comment>
<dbReference type="HOGENOM" id="CLU_072651_0_0_1"/>
<keyword evidence="1" id="KW-0812">Transmembrane</keyword>
<accession>A0A015MEP8</accession>
<proteinExistence type="predicted"/>